<evidence type="ECO:0000256" key="2">
    <source>
        <dbReference type="ARBA" id="ARBA00022737"/>
    </source>
</evidence>
<dbReference type="Pfam" id="PF08728">
    <property type="entry name" value="CRT10"/>
    <property type="match status" value="2"/>
</dbReference>
<feature type="region of interest" description="Disordered" evidence="4">
    <location>
        <begin position="339"/>
        <end position="360"/>
    </location>
</feature>
<name>A0A3N4LW37_9PEZI</name>
<evidence type="ECO:0000313" key="5">
    <source>
        <dbReference type="EMBL" id="RPB25392.1"/>
    </source>
</evidence>
<dbReference type="SMART" id="SM00320">
    <property type="entry name" value="WD40"/>
    <property type="match status" value="3"/>
</dbReference>
<accession>A0A3N4LW37</accession>
<evidence type="ECO:0000256" key="4">
    <source>
        <dbReference type="SAM" id="MobiDB-lite"/>
    </source>
</evidence>
<dbReference type="InParanoid" id="A0A3N4LW37"/>
<gene>
    <name evidence="5" type="ORF">L211DRAFT_848235</name>
</gene>
<evidence type="ECO:0000256" key="3">
    <source>
        <dbReference type="PROSITE-ProRule" id="PRU00221"/>
    </source>
</evidence>
<feature type="repeat" description="WD" evidence="3">
    <location>
        <begin position="195"/>
        <end position="238"/>
    </location>
</feature>
<keyword evidence="2" id="KW-0677">Repeat</keyword>
<reference evidence="5 6" key="1">
    <citation type="journal article" date="2018" name="Nat. Ecol. Evol.">
        <title>Pezizomycetes genomes reveal the molecular basis of ectomycorrhizal truffle lifestyle.</title>
        <authorList>
            <person name="Murat C."/>
            <person name="Payen T."/>
            <person name="Noel B."/>
            <person name="Kuo A."/>
            <person name="Morin E."/>
            <person name="Chen J."/>
            <person name="Kohler A."/>
            <person name="Krizsan K."/>
            <person name="Balestrini R."/>
            <person name="Da Silva C."/>
            <person name="Montanini B."/>
            <person name="Hainaut M."/>
            <person name="Levati E."/>
            <person name="Barry K.W."/>
            <person name="Belfiori B."/>
            <person name="Cichocki N."/>
            <person name="Clum A."/>
            <person name="Dockter R.B."/>
            <person name="Fauchery L."/>
            <person name="Guy J."/>
            <person name="Iotti M."/>
            <person name="Le Tacon F."/>
            <person name="Lindquist E.A."/>
            <person name="Lipzen A."/>
            <person name="Malagnac F."/>
            <person name="Mello A."/>
            <person name="Molinier V."/>
            <person name="Miyauchi S."/>
            <person name="Poulain J."/>
            <person name="Riccioni C."/>
            <person name="Rubini A."/>
            <person name="Sitrit Y."/>
            <person name="Splivallo R."/>
            <person name="Traeger S."/>
            <person name="Wang M."/>
            <person name="Zifcakova L."/>
            <person name="Wipf D."/>
            <person name="Zambonelli A."/>
            <person name="Paolocci F."/>
            <person name="Nowrousian M."/>
            <person name="Ottonello S."/>
            <person name="Baldrian P."/>
            <person name="Spatafora J.W."/>
            <person name="Henrissat B."/>
            <person name="Nagy L.G."/>
            <person name="Aury J.M."/>
            <person name="Wincker P."/>
            <person name="Grigoriev I.V."/>
            <person name="Bonfante P."/>
            <person name="Martin F.M."/>
        </authorList>
    </citation>
    <scope>NUCLEOTIDE SEQUENCE [LARGE SCALE GENOMIC DNA]</scope>
    <source>
        <strain evidence="5 6">ATCC MYA-4762</strain>
    </source>
</reference>
<feature type="region of interest" description="Disordered" evidence="4">
    <location>
        <begin position="164"/>
        <end position="186"/>
    </location>
</feature>
<evidence type="ECO:0000313" key="6">
    <source>
        <dbReference type="Proteomes" id="UP000267821"/>
    </source>
</evidence>
<dbReference type="Gene3D" id="2.130.10.10">
    <property type="entry name" value="YVTN repeat-like/Quinoprotein amine dehydrogenase"/>
    <property type="match status" value="1"/>
</dbReference>
<keyword evidence="1 3" id="KW-0853">WD repeat</keyword>
<dbReference type="STRING" id="1051890.A0A3N4LW37"/>
<dbReference type="PROSITE" id="PS50294">
    <property type="entry name" value="WD_REPEATS_REGION"/>
    <property type="match status" value="1"/>
</dbReference>
<feature type="compositionally biased region" description="Low complexity" evidence="4">
    <location>
        <begin position="291"/>
        <end position="300"/>
    </location>
</feature>
<dbReference type="InterPro" id="IPR019775">
    <property type="entry name" value="WD40_repeat_CS"/>
</dbReference>
<feature type="compositionally biased region" description="Acidic residues" evidence="4">
    <location>
        <begin position="346"/>
        <end position="359"/>
    </location>
</feature>
<feature type="region of interest" description="Disordered" evidence="4">
    <location>
        <begin position="396"/>
        <end position="434"/>
    </location>
</feature>
<keyword evidence="6" id="KW-1185">Reference proteome</keyword>
<feature type="compositionally biased region" description="Acidic residues" evidence="4">
    <location>
        <begin position="301"/>
        <end position="325"/>
    </location>
</feature>
<dbReference type="InterPro" id="IPR001680">
    <property type="entry name" value="WD40_rpt"/>
</dbReference>
<dbReference type="OrthoDB" id="5591786at2759"/>
<dbReference type="InterPro" id="IPR014839">
    <property type="entry name" value="Crt10"/>
</dbReference>
<sequence>MTSAMQGCGAGMRNNTAYNPVNISFLGQQKLTDGSLRCRIHVYQPTYPSQAFPERPLHILDSEPTTTCNGLIEPRYPHAINSITIGDLGVEEVLVSAHDDGDVCVWYTRDLTRIALRRNVGISAWGVALHKGKRLLAVSANSHLIHVFHLGIGDKEHKAERARRTASNDMEMGGNGTINERPDEPQWSTNPVKILEGHGHNIPSISFLDDASGNWLVGTSIDGMVIVWDIEKEEKAKETKLSNSDRRRGWSVLFLQLECFLPTRNEFEGLGRDVIRKTKTEGAYDISPFVSSGDSDWGTGSEDDESDDGAETEDYDDEDEDDFVDSIEPDYPIYEASEVESSLDQSMDEAGDDDEDSWVDNDSMWEASRGLQNRDSRDWTQNNADAMTALALVRSTVEPTESEPRFNRPGRNPPIVTQHSEFQSLPTPPSPQATVPQALIFSTSEDNIRLLDVPNLKDFSKTSLKNVVICQHALHSFPALFSRYQYLGNINRLNMVCHIPELSMVVTANQQGKAAVFRLTQDGDGYMMRLDEILPRERNDGIKRVNPITQDEPVVQPCAALLGIAVGPIQGREFGRSRRNSDDKITGGLDSDGIDQEWLDPDEARTRTKRGVWRGLERRRRYRLMMVYIDGSILSYELGGTPDSELSSCTVDGGYLMV</sequence>
<dbReference type="InterPro" id="IPR015943">
    <property type="entry name" value="WD40/YVTN_repeat-like_dom_sf"/>
</dbReference>
<dbReference type="SUPFAM" id="SSF50978">
    <property type="entry name" value="WD40 repeat-like"/>
    <property type="match status" value="1"/>
</dbReference>
<dbReference type="Proteomes" id="UP000267821">
    <property type="component" value="Unassembled WGS sequence"/>
</dbReference>
<evidence type="ECO:0000256" key="1">
    <source>
        <dbReference type="ARBA" id="ARBA00022574"/>
    </source>
</evidence>
<protein>
    <submittedName>
        <fullName evidence="5">Uncharacterized protein</fullName>
    </submittedName>
</protein>
<feature type="compositionally biased region" description="Polar residues" evidence="4">
    <location>
        <begin position="415"/>
        <end position="425"/>
    </location>
</feature>
<dbReference type="PROSITE" id="PS00678">
    <property type="entry name" value="WD_REPEATS_1"/>
    <property type="match status" value="1"/>
</dbReference>
<feature type="region of interest" description="Disordered" evidence="4">
    <location>
        <begin position="285"/>
        <end position="325"/>
    </location>
</feature>
<organism evidence="5 6">
    <name type="scientific">Terfezia boudieri ATCC MYA-4762</name>
    <dbReference type="NCBI Taxonomy" id="1051890"/>
    <lineage>
        <taxon>Eukaryota</taxon>
        <taxon>Fungi</taxon>
        <taxon>Dikarya</taxon>
        <taxon>Ascomycota</taxon>
        <taxon>Pezizomycotina</taxon>
        <taxon>Pezizomycetes</taxon>
        <taxon>Pezizales</taxon>
        <taxon>Pezizaceae</taxon>
        <taxon>Terfezia</taxon>
    </lineage>
</organism>
<proteinExistence type="predicted"/>
<dbReference type="PROSITE" id="PS50082">
    <property type="entry name" value="WD_REPEATS_2"/>
    <property type="match status" value="1"/>
</dbReference>
<dbReference type="EMBL" id="ML121538">
    <property type="protein sequence ID" value="RPB25392.1"/>
    <property type="molecule type" value="Genomic_DNA"/>
</dbReference>
<dbReference type="InterPro" id="IPR036322">
    <property type="entry name" value="WD40_repeat_dom_sf"/>
</dbReference>
<feature type="region of interest" description="Disordered" evidence="4">
    <location>
        <begin position="575"/>
        <end position="597"/>
    </location>
</feature>
<feature type="compositionally biased region" description="Basic and acidic residues" evidence="4">
    <location>
        <begin position="575"/>
        <end position="585"/>
    </location>
</feature>
<dbReference type="AlphaFoldDB" id="A0A3N4LW37"/>